<protein>
    <submittedName>
        <fullName evidence="1">Uncharacterized protein</fullName>
    </submittedName>
</protein>
<comment type="caution">
    <text evidence="1">The sequence shown here is derived from an EMBL/GenBank/DDBJ whole genome shotgun (WGS) entry which is preliminary data.</text>
</comment>
<dbReference type="RefSeq" id="WP_379789146.1">
    <property type="nucleotide sequence ID" value="NZ_JBHSHL010000052.1"/>
</dbReference>
<gene>
    <name evidence="1" type="ORF">ACFO4R_10835</name>
</gene>
<keyword evidence="2" id="KW-1185">Reference proteome</keyword>
<name>A0ABV9QMG1_9FIRM</name>
<dbReference type="EMBL" id="JBHSHL010000052">
    <property type="protein sequence ID" value="MFC4805565.1"/>
    <property type="molecule type" value="Genomic_DNA"/>
</dbReference>
<proteinExistence type="predicted"/>
<sequence length="136" mass="14955">MNAHKLKSLMTQVTKKYVESLSFSTVFQATLTALSPLTFMRSDSIELSGSALIVPKRRRFTEADLDKSFVFMSNHEGQVFYYLYEAAMPGENGEEFHLKGELVNGRLTGTCTVGGETGTVEVTGGEFADVKVDSLI</sequence>
<dbReference type="Proteomes" id="UP001595916">
    <property type="component" value="Unassembled WGS sequence"/>
</dbReference>
<evidence type="ECO:0000313" key="2">
    <source>
        <dbReference type="Proteomes" id="UP001595916"/>
    </source>
</evidence>
<reference evidence="2" key="1">
    <citation type="journal article" date="2019" name="Int. J. Syst. Evol. Microbiol.">
        <title>The Global Catalogue of Microorganisms (GCM) 10K type strain sequencing project: providing services to taxonomists for standard genome sequencing and annotation.</title>
        <authorList>
            <consortium name="The Broad Institute Genomics Platform"/>
            <consortium name="The Broad Institute Genome Sequencing Center for Infectious Disease"/>
            <person name="Wu L."/>
            <person name="Ma J."/>
        </authorList>
    </citation>
    <scope>NUCLEOTIDE SEQUENCE [LARGE SCALE GENOMIC DNA]</scope>
    <source>
        <strain evidence="2">CCUG 46385</strain>
    </source>
</reference>
<accession>A0ABV9QMG1</accession>
<organism evidence="1 2">
    <name type="scientific">Filifactor villosus</name>
    <dbReference type="NCBI Taxonomy" id="29374"/>
    <lineage>
        <taxon>Bacteria</taxon>
        <taxon>Bacillati</taxon>
        <taxon>Bacillota</taxon>
        <taxon>Clostridia</taxon>
        <taxon>Peptostreptococcales</taxon>
        <taxon>Filifactoraceae</taxon>
        <taxon>Filifactor</taxon>
    </lineage>
</organism>
<evidence type="ECO:0000313" key="1">
    <source>
        <dbReference type="EMBL" id="MFC4805565.1"/>
    </source>
</evidence>